<proteinExistence type="inferred from homology"/>
<dbReference type="GeneID" id="22914774"/>
<dbReference type="FunFam" id="3.30.63.10:FF:000002">
    <property type="entry name" value="Guanylate kinase 1"/>
    <property type="match status" value="1"/>
</dbReference>
<dbReference type="SUPFAM" id="SSF52540">
    <property type="entry name" value="P-loop containing nucleoside triphosphate hydrolases"/>
    <property type="match status" value="1"/>
</dbReference>
<dbReference type="eggNOG" id="KOG0707">
    <property type="taxonomic scope" value="Eukaryota"/>
</dbReference>
<dbReference type="OMA" id="NFITHEV"/>
<dbReference type="GO" id="GO:0005829">
    <property type="term" value="C:cytosol"/>
    <property type="evidence" value="ECO:0007669"/>
    <property type="project" value="TreeGrafter"/>
</dbReference>
<evidence type="ECO:0000313" key="8">
    <source>
        <dbReference type="EMBL" id="EZG46154.1"/>
    </source>
</evidence>
<dbReference type="InterPro" id="IPR027417">
    <property type="entry name" value="P-loop_NTPase"/>
</dbReference>
<dbReference type="InterPro" id="IPR020590">
    <property type="entry name" value="Guanylate_kinase_CS"/>
</dbReference>
<dbReference type="SMART" id="SM00072">
    <property type="entry name" value="GuKc"/>
    <property type="match status" value="1"/>
</dbReference>
<dbReference type="PROSITE" id="PS00856">
    <property type="entry name" value="GUANYLATE_KINASE_1"/>
    <property type="match status" value="1"/>
</dbReference>
<dbReference type="Proteomes" id="UP000019763">
    <property type="component" value="Unassembled WGS sequence"/>
</dbReference>
<evidence type="ECO:0000256" key="2">
    <source>
        <dbReference type="ARBA" id="ARBA00012961"/>
    </source>
</evidence>
<dbReference type="GO" id="GO:0005524">
    <property type="term" value="F:ATP binding"/>
    <property type="evidence" value="ECO:0007669"/>
    <property type="project" value="UniProtKB-KW"/>
</dbReference>
<dbReference type="Pfam" id="PF00625">
    <property type="entry name" value="Guanylate_kin"/>
    <property type="match status" value="1"/>
</dbReference>
<keyword evidence="5 8" id="KW-0418">Kinase</keyword>
<dbReference type="VEuPathDB" id="CryptoDB:GNI_134740"/>
<accession>A0A023B0Y6</accession>
<dbReference type="InterPro" id="IPR008144">
    <property type="entry name" value="Guanylate_kin-like_dom"/>
</dbReference>
<dbReference type="CDD" id="cd00071">
    <property type="entry name" value="GMPK"/>
    <property type="match status" value="1"/>
</dbReference>
<evidence type="ECO:0000313" key="9">
    <source>
        <dbReference type="Proteomes" id="UP000019763"/>
    </source>
</evidence>
<dbReference type="Gene3D" id="3.30.63.10">
    <property type="entry name" value="Guanylate Kinase phosphate binding domain"/>
    <property type="match status" value="1"/>
</dbReference>
<dbReference type="Gene3D" id="3.40.50.300">
    <property type="entry name" value="P-loop containing nucleotide triphosphate hydrolases"/>
    <property type="match status" value="1"/>
</dbReference>
<dbReference type="PANTHER" id="PTHR23117:SF13">
    <property type="entry name" value="GUANYLATE KINASE"/>
    <property type="match status" value="1"/>
</dbReference>
<gene>
    <name evidence="8" type="ORF">GNI_134740</name>
</gene>
<reference evidence="8" key="1">
    <citation type="submission" date="2013-12" db="EMBL/GenBank/DDBJ databases">
        <authorList>
            <person name="Omoto C.K."/>
            <person name="Sibley D."/>
            <person name="Venepally P."/>
            <person name="Hadjithomas M."/>
            <person name="Karamycheva S."/>
            <person name="Brunk B."/>
            <person name="Roos D."/>
            <person name="Caler E."/>
            <person name="Lorenzi H."/>
        </authorList>
    </citation>
    <scope>NUCLEOTIDE SEQUENCE</scope>
</reference>
<feature type="domain" description="Guanylate kinase-like" evidence="7">
    <location>
        <begin position="4"/>
        <end position="187"/>
    </location>
</feature>
<dbReference type="EMBL" id="AFNH02000998">
    <property type="protein sequence ID" value="EZG46154.1"/>
    <property type="molecule type" value="Genomic_DNA"/>
</dbReference>
<evidence type="ECO:0000256" key="6">
    <source>
        <dbReference type="ARBA" id="ARBA00022840"/>
    </source>
</evidence>
<dbReference type="PANTHER" id="PTHR23117">
    <property type="entry name" value="GUANYLATE KINASE-RELATED"/>
    <property type="match status" value="1"/>
</dbReference>
<dbReference type="AlphaFoldDB" id="A0A023B0Y6"/>
<name>A0A023B0Y6_GRENI</name>
<comment type="similarity">
    <text evidence="1">Belongs to the guanylate kinase family.</text>
</comment>
<protein>
    <recommendedName>
        <fullName evidence="2">guanylate kinase</fullName>
        <ecNumber evidence="2">2.7.4.8</ecNumber>
    </recommendedName>
</protein>
<dbReference type="InterPro" id="IPR008145">
    <property type="entry name" value="GK/Ca_channel_bsu"/>
</dbReference>
<dbReference type="InterPro" id="IPR017665">
    <property type="entry name" value="Guanylate_kinase"/>
</dbReference>
<organism evidence="8 9">
    <name type="scientific">Gregarina niphandrodes</name>
    <name type="common">Septate eugregarine</name>
    <dbReference type="NCBI Taxonomy" id="110365"/>
    <lineage>
        <taxon>Eukaryota</taxon>
        <taxon>Sar</taxon>
        <taxon>Alveolata</taxon>
        <taxon>Apicomplexa</taxon>
        <taxon>Conoidasida</taxon>
        <taxon>Gregarinasina</taxon>
        <taxon>Eugregarinorida</taxon>
        <taxon>Gregarinidae</taxon>
        <taxon>Gregarina</taxon>
    </lineage>
</organism>
<evidence type="ECO:0000256" key="3">
    <source>
        <dbReference type="ARBA" id="ARBA00022679"/>
    </source>
</evidence>
<comment type="caution">
    <text evidence="8">The sequence shown here is derived from an EMBL/GenBank/DDBJ whole genome shotgun (WGS) entry which is preliminary data.</text>
</comment>
<dbReference type="GO" id="GO:0004385">
    <property type="term" value="F:GMP kinase activity"/>
    <property type="evidence" value="ECO:0007669"/>
    <property type="project" value="UniProtKB-EC"/>
</dbReference>
<keyword evidence="9" id="KW-1185">Reference proteome</keyword>
<sequence length="197" mass="22426">MATVPALVVAGPSGVGKGTLLKMIRARYGEYLEFTISCTTRAPREGEVDGKDYYFITKEEFEKRVQDNQFLEHATFAGNRYGTGLSEIARVQRMGNKICLIEIELNGVQQLQKNPNVLAKYVFLYPPSTEALAERLRLRGTESEETIQRRLETGRQEIEIMDQLTCNHKIVNVELQDAYKSLCEYVESAFDFIKIDS</sequence>
<dbReference type="EC" id="2.7.4.8" evidence="2"/>
<dbReference type="RefSeq" id="XP_011132350.1">
    <property type="nucleotide sequence ID" value="XM_011134048.1"/>
</dbReference>
<evidence type="ECO:0000259" key="7">
    <source>
        <dbReference type="PROSITE" id="PS50052"/>
    </source>
</evidence>
<evidence type="ECO:0000256" key="5">
    <source>
        <dbReference type="ARBA" id="ARBA00022777"/>
    </source>
</evidence>
<keyword evidence="6" id="KW-0067">ATP-binding</keyword>
<keyword evidence="4" id="KW-0547">Nucleotide-binding</keyword>
<keyword evidence="3 8" id="KW-0808">Transferase</keyword>
<dbReference type="PROSITE" id="PS50052">
    <property type="entry name" value="GUANYLATE_KINASE_2"/>
    <property type="match status" value="1"/>
</dbReference>
<dbReference type="OrthoDB" id="6334211at2759"/>
<dbReference type="NCBIfam" id="TIGR03263">
    <property type="entry name" value="guanyl_kin"/>
    <property type="match status" value="1"/>
</dbReference>
<evidence type="ECO:0000256" key="1">
    <source>
        <dbReference type="ARBA" id="ARBA00005790"/>
    </source>
</evidence>
<evidence type="ECO:0000256" key="4">
    <source>
        <dbReference type="ARBA" id="ARBA00022741"/>
    </source>
</evidence>